<accession>A0AA35CNB4</accession>
<evidence type="ECO:0000256" key="3">
    <source>
        <dbReference type="ARBA" id="ARBA00022679"/>
    </source>
</evidence>
<dbReference type="InterPro" id="IPR035996">
    <property type="entry name" value="4pyrrol_Methylase_sf"/>
</dbReference>
<dbReference type="AlphaFoldDB" id="A0AA35CNB4"/>
<dbReference type="PROSITE" id="PS00839">
    <property type="entry name" value="SUMT_1"/>
    <property type="match status" value="1"/>
</dbReference>
<gene>
    <name evidence="8" type="ORF">caldi_26430</name>
</gene>
<evidence type="ECO:0000256" key="6">
    <source>
        <dbReference type="RuleBase" id="RU003960"/>
    </source>
</evidence>
<dbReference type="FunFam" id="3.30.950.10:FF:000001">
    <property type="entry name" value="Siroheme synthase"/>
    <property type="match status" value="1"/>
</dbReference>
<dbReference type="NCBIfam" id="NF004790">
    <property type="entry name" value="PRK06136.1"/>
    <property type="match status" value="1"/>
</dbReference>
<keyword evidence="9" id="KW-1185">Reference proteome</keyword>
<dbReference type="GO" id="GO:0019354">
    <property type="term" value="P:siroheme biosynthetic process"/>
    <property type="evidence" value="ECO:0007669"/>
    <property type="project" value="InterPro"/>
</dbReference>
<evidence type="ECO:0000313" key="9">
    <source>
        <dbReference type="Proteomes" id="UP001163687"/>
    </source>
</evidence>
<dbReference type="Gene3D" id="3.40.1010.10">
    <property type="entry name" value="Cobalt-precorrin-4 Transmethylase, Domain 1"/>
    <property type="match status" value="1"/>
</dbReference>
<dbReference type="NCBIfam" id="TIGR01469">
    <property type="entry name" value="cobA_cysG_Cterm"/>
    <property type="match status" value="1"/>
</dbReference>
<sequence>MTGKVYLVGAGPGDPGLITVRGLACIRRADAIVYDRLVAPELLAEARPDAQLYYVGKGEGWETVSQDDINRMLESLAVRGLEVCRLKGGDPFVFGRGGEEAEYLATRSIPFEVVPGVSAAIAAPAAAGIPVTHRAQATSVVIATGHTCSGSAGPAWEAAAGLDTIVLLMGMKNLPAISQRLMAAGRSPATPAAVVRRGTWPDQQVVTGTLADIAERARAAGLGPPATVVIGEVVRLRDRLVNAKGAHAPGAVGR</sequence>
<dbReference type="InterPro" id="IPR050161">
    <property type="entry name" value="Siro_Cobalamin_biosynth"/>
</dbReference>
<dbReference type="EMBL" id="AP025628">
    <property type="protein sequence ID" value="BDG61553.1"/>
    <property type="molecule type" value="Genomic_DNA"/>
</dbReference>
<reference evidence="8" key="1">
    <citation type="submission" date="2022-03" db="EMBL/GenBank/DDBJ databases">
        <title>Complete genome sequence of Caldinitratiruptor microaerophilus.</title>
        <authorList>
            <person name="Mukaiyama R."/>
            <person name="Nishiyama T."/>
            <person name="Ueda K."/>
        </authorList>
    </citation>
    <scope>NUCLEOTIDE SEQUENCE</scope>
    <source>
        <strain evidence="8">JCM 16183</strain>
    </source>
</reference>
<dbReference type="InterPro" id="IPR003043">
    <property type="entry name" value="Uropor_MeTrfase_CS"/>
</dbReference>
<dbReference type="InterPro" id="IPR006366">
    <property type="entry name" value="CobA/CysG_C"/>
</dbReference>
<dbReference type="InterPro" id="IPR014777">
    <property type="entry name" value="4pyrrole_Mease_sub1"/>
</dbReference>
<protein>
    <recommendedName>
        <fullName evidence="1">uroporphyrinogen-III C-methyltransferase</fullName>
        <ecNumber evidence="1">2.1.1.107</ecNumber>
    </recommendedName>
</protein>
<dbReference type="GO" id="GO:0004851">
    <property type="term" value="F:uroporphyrin-III C-methyltransferase activity"/>
    <property type="evidence" value="ECO:0007669"/>
    <property type="project" value="UniProtKB-EC"/>
</dbReference>
<dbReference type="KEGG" id="cmic:caldi_26430"/>
<keyword evidence="2 6" id="KW-0489">Methyltransferase</keyword>
<dbReference type="InterPro" id="IPR014776">
    <property type="entry name" value="4pyrrole_Mease_sub2"/>
</dbReference>
<dbReference type="Gene3D" id="3.30.950.10">
    <property type="entry name" value="Methyltransferase, Cobalt-precorrin-4 Transmethylase, Domain 2"/>
    <property type="match status" value="1"/>
</dbReference>
<dbReference type="Proteomes" id="UP001163687">
    <property type="component" value="Chromosome"/>
</dbReference>
<dbReference type="RefSeq" id="WP_264842192.1">
    <property type="nucleotide sequence ID" value="NZ_AP025628.1"/>
</dbReference>
<keyword evidence="3 6" id="KW-0808">Transferase</keyword>
<evidence type="ECO:0000256" key="5">
    <source>
        <dbReference type="ARBA" id="ARBA00023244"/>
    </source>
</evidence>
<evidence type="ECO:0000313" key="8">
    <source>
        <dbReference type="EMBL" id="BDG61553.1"/>
    </source>
</evidence>
<dbReference type="FunFam" id="3.40.1010.10:FF:000001">
    <property type="entry name" value="Siroheme synthase"/>
    <property type="match status" value="1"/>
</dbReference>
<keyword evidence="5" id="KW-0627">Porphyrin biosynthesis</keyword>
<proteinExistence type="inferred from homology"/>
<evidence type="ECO:0000259" key="7">
    <source>
        <dbReference type="Pfam" id="PF00590"/>
    </source>
</evidence>
<dbReference type="PANTHER" id="PTHR45790">
    <property type="entry name" value="SIROHEME SYNTHASE-RELATED"/>
    <property type="match status" value="1"/>
</dbReference>
<dbReference type="PANTHER" id="PTHR45790:SF3">
    <property type="entry name" value="S-ADENOSYL-L-METHIONINE-DEPENDENT UROPORPHYRINOGEN III METHYLTRANSFERASE, CHLOROPLASTIC"/>
    <property type="match status" value="1"/>
</dbReference>
<comment type="similarity">
    <text evidence="6">Belongs to the precorrin methyltransferase family.</text>
</comment>
<dbReference type="EC" id="2.1.1.107" evidence="1"/>
<evidence type="ECO:0000256" key="2">
    <source>
        <dbReference type="ARBA" id="ARBA00022603"/>
    </source>
</evidence>
<evidence type="ECO:0000256" key="1">
    <source>
        <dbReference type="ARBA" id="ARBA00012162"/>
    </source>
</evidence>
<dbReference type="InterPro" id="IPR000878">
    <property type="entry name" value="4pyrrol_Mease"/>
</dbReference>
<organism evidence="8 9">
    <name type="scientific">Caldinitratiruptor microaerophilus</name>
    <dbReference type="NCBI Taxonomy" id="671077"/>
    <lineage>
        <taxon>Bacteria</taxon>
        <taxon>Bacillati</taxon>
        <taxon>Bacillota</taxon>
        <taxon>Clostridia</taxon>
        <taxon>Eubacteriales</taxon>
        <taxon>Symbiobacteriaceae</taxon>
        <taxon>Caldinitratiruptor</taxon>
    </lineage>
</organism>
<dbReference type="Pfam" id="PF00590">
    <property type="entry name" value="TP_methylase"/>
    <property type="match status" value="1"/>
</dbReference>
<name>A0AA35CNB4_9FIRM</name>
<keyword evidence="4" id="KW-0949">S-adenosyl-L-methionine</keyword>
<dbReference type="GO" id="GO:0032259">
    <property type="term" value="P:methylation"/>
    <property type="evidence" value="ECO:0007669"/>
    <property type="project" value="UniProtKB-KW"/>
</dbReference>
<evidence type="ECO:0000256" key="4">
    <source>
        <dbReference type="ARBA" id="ARBA00022691"/>
    </source>
</evidence>
<dbReference type="CDD" id="cd11642">
    <property type="entry name" value="SUMT"/>
    <property type="match status" value="1"/>
</dbReference>
<feature type="domain" description="Tetrapyrrole methylase" evidence="7">
    <location>
        <begin position="4"/>
        <end position="213"/>
    </location>
</feature>
<dbReference type="PROSITE" id="PS00840">
    <property type="entry name" value="SUMT_2"/>
    <property type="match status" value="1"/>
</dbReference>
<dbReference type="SUPFAM" id="SSF53790">
    <property type="entry name" value="Tetrapyrrole methylase"/>
    <property type="match status" value="1"/>
</dbReference>